<feature type="transmembrane region" description="Helical" evidence="1">
    <location>
        <begin position="7"/>
        <end position="28"/>
    </location>
</feature>
<evidence type="ECO:0000313" key="3">
    <source>
        <dbReference type="EMBL" id="MCQ5060254.1"/>
    </source>
</evidence>
<organism evidence="4 5">
    <name type="scientific">Faecalibacillus intestinalis</name>
    <dbReference type="NCBI Taxonomy" id="1982626"/>
    <lineage>
        <taxon>Bacteria</taxon>
        <taxon>Bacillati</taxon>
        <taxon>Bacillota</taxon>
        <taxon>Erysipelotrichia</taxon>
        <taxon>Erysipelotrichales</taxon>
        <taxon>Coprobacillaceae</taxon>
        <taxon>Faecalibacillus</taxon>
    </lineage>
</organism>
<dbReference type="EMBL" id="AP024085">
    <property type="protein sequence ID" value="BCL57965.1"/>
    <property type="molecule type" value="Genomic_DNA"/>
</dbReference>
<sequence>MFKYKDLRMVAISIILVILCVFSGIHFRYDRMKLVVVLLLALGVLPTLLIRFNASVFEDGLLVYFFKGIGFMPQMIEFKDLTAYSLNSKHRIELQFNNHTKNIYLVNATSFYEELDKKFNQYKNGQEI</sequence>
<dbReference type="KEGG" id="fit:Fi14EGH31_16770"/>
<reference evidence="6" key="3">
    <citation type="submission" date="2020-09" db="EMBL/GenBank/DDBJ databases">
        <title>Complete genome sequencing of Faecalibacillus intestinalis strain 14EGH31.</title>
        <authorList>
            <person name="Sakamoto M."/>
            <person name="Murakami T."/>
            <person name="Mori H."/>
        </authorList>
    </citation>
    <scope>NUCLEOTIDE SEQUENCE [LARGE SCALE GENOMIC DNA]</scope>
    <source>
        <strain evidence="6">14EGH31</strain>
    </source>
</reference>
<keyword evidence="1" id="KW-1133">Transmembrane helix</keyword>
<evidence type="ECO:0000313" key="6">
    <source>
        <dbReference type="Proteomes" id="UP000593842"/>
    </source>
</evidence>
<accession>A0A2T3FWR5</accession>
<dbReference type="Proteomes" id="UP000593842">
    <property type="component" value="Chromosome"/>
</dbReference>
<feature type="transmembrane region" description="Helical" evidence="1">
    <location>
        <begin position="34"/>
        <end position="52"/>
    </location>
</feature>
<gene>
    <name evidence="4" type="ORF">C7U54_10540</name>
    <name evidence="2" type="ORF">Fi14EGH31_16770</name>
    <name evidence="3" type="ORF">NE542_00155</name>
</gene>
<dbReference type="Proteomes" id="UP001204814">
    <property type="component" value="Unassembled WGS sequence"/>
</dbReference>
<reference evidence="3" key="4">
    <citation type="submission" date="2022-06" db="EMBL/GenBank/DDBJ databases">
        <title>Isolation of gut microbiota from human fecal samples.</title>
        <authorList>
            <person name="Pamer E.G."/>
            <person name="Barat B."/>
            <person name="Waligurski E."/>
            <person name="Medina S."/>
            <person name="Paddock L."/>
            <person name="Mostad J."/>
        </authorList>
    </citation>
    <scope>NUCLEOTIDE SEQUENCE</scope>
    <source>
        <strain evidence="3">DFI.6.24</strain>
    </source>
</reference>
<reference evidence="2" key="2">
    <citation type="journal article" date="2020" name="Microbiol. Resour. Announc.">
        <title>Complete Genome Sequence of Faecalibacillus intestinalis JCM 34082, Isolated from Feces from a Healthy Japanese Female.</title>
        <authorList>
            <person name="Sakamoto M."/>
            <person name="Ikeyama N."/>
            <person name="Toyoda A."/>
            <person name="Murakami T."/>
            <person name="Mori H."/>
            <person name="Ohkuma M."/>
        </authorList>
    </citation>
    <scope>NUCLEOTIDE SEQUENCE</scope>
    <source>
        <strain evidence="2">14EGH31</strain>
    </source>
</reference>
<protein>
    <submittedName>
        <fullName evidence="4">Uncharacterized protein</fullName>
    </submittedName>
</protein>
<evidence type="ECO:0000313" key="2">
    <source>
        <dbReference type="EMBL" id="BCL57965.1"/>
    </source>
</evidence>
<evidence type="ECO:0000313" key="4">
    <source>
        <dbReference type="EMBL" id="PST39728.1"/>
    </source>
</evidence>
<dbReference type="RefSeq" id="WP_107030281.1">
    <property type="nucleotide sequence ID" value="NZ_AP024085.1"/>
</dbReference>
<dbReference type="EMBL" id="PYLQ01000016">
    <property type="protein sequence ID" value="PST39728.1"/>
    <property type="molecule type" value="Genomic_DNA"/>
</dbReference>
<proteinExistence type="predicted"/>
<evidence type="ECO:0000313" key="5">
    <source>
        <dbReference type="Proteomes" id="UP000240974"/>
    </source>
</evidence>
<keyword evidence="5" id="KW-1185">Reference proteome</keyword>
<dbReference type="Proteomes" id="UP000240974">
    <property type="component" value="Unassembled WGS sequence"/>
</dbReference>
<dbReference type="EMBL" id="JANGBO010000001">
    <property type="protein sequence ID" value="MCQ5060254.1"/>
    <property type="molecule type" value="Genomic_DNA"/>
</dbReference>
<evidence type="ECO:0000256" key="1">
    <source>
        <dbReference type="SAM" id="Phobius"/>
    </source>
</evidence>
<name>A0A2T3FWR5_9FIRM</name>
<keyword evidence="1" id="KW-0812">Transmembrane</keyword>
<dbReference type="GeneID" id="70580108"/>
<reference evidence="4 5" key="1">
    <citation type="journal article" date="2019" name="Int. J. Syst. Evol. Microbiol.">
        <title>Faecalibacillus intestinalis gen. nov., sp. nov. and Faecalibacillus faecis sp. nov., isolated from human faeces.</title>
        <authorList>
            <person name="Seo B."/>
            <person name="Jeon K."/>
            <person name="Baek I."/>
            <person name="Lee Y.M."/>
            <person name="Baek K."/>
            <person name="Ko G."/>
        </authorList>
    </citation>
    <scope>NUCLEOTIDE SEQUENCE [LARGE SCALE GENOMIC DNA]</scope>
    <source>
        <strain evidence="4 5">SNUG30099</strain>
    </source>
</reference>
<keyword evidence="1" id="KW-0472">Membrane</keyword>
<dbReference type="AlphaFoldDB" id="A0A2T3FWR5"/>